<evidence type="ECO:0000313" key="4">
    <source>
        <dbReference type="EMBL" id="RCH79916.1"/>
    </source>
</evidence>
<reference evidence="4 5" key="1">
    <citation type="journal article" date="2018" name="G3 (Bethesda)">
        <title>Phylogenetic and Phylogenomic Definition of Rhizopus Species.</title>
        <authorList>
            <person name="Gryganskyi A.P."/>
            <person name="Golan J."/>
            <person name="Dolatabadi S."/>
            <person name="Mondo S."/>
            <person name="Robb S."/>
            <person name="Idnurm A."/>
            <person name="Muszewska A."/>
            <person name="Steczkiewicz K."/>
            <person name="Masonjones S."/>
            <person name="Liao H.L."/>
            <person name="Gajdeczka M.T."/>
            <person name="Anike F."/>
            <person name="Vuek A."/>
            <person name="Anishchenko I.M."/>
            <person name="Voigt K."/>
            <person name="de Hoog G.S."/>
            <person name="Smith M.E."/>
            <person name="Heitman J."/>
            <person name="Vilgalys R."/>
            <person name="Stajich J.E."/>
        </authorList>
    </citation>
    <scope>NUCLEOTIDE SEQUENCE [LARGE SCALE GENOMIC DNA]</scope>
    <source>
        <strain evidence="4 5">LSU 92-RS-03</strain>
    </source>
</reference>
<evidence type="ECO:0000256" key="1">
    <source>
        <dbReference type="PROSITE-ProRule" id="PRU00135"/>
    </source>
</evidence>
<evidence type="ECO:0000256" key="2">
    <source>
        <dbReference type="SAM" id="MobiDB-lite"/>
    </source>
</evidence>
<sequence>MSSRKRSNSIIPIEFIKDETNGGMERAALATVFGVKEYTESKIFWNHNDIMPEIRPKESLSLPLIPIVSEFGDLWPNDVPKETIENENTLHPLDLSGYPTILFDIVKPDNSPCITWQSVSIRSHETTNITTTSKKRSRWSTELFSNKKQENVLNEQEKEPQRQIETATLEKLVEKLTVSLDYAFMTDFFLIYRIFTTPVQLLKYLILRYKWSLEKESEERYIVRIRTFVVIRHWLLNYFLHDFVPDKELRSILTKFLNDMSLNHTVKKSARDQRIIQSLKRVVQRLKKIYYTSRTPVQVIEPPPPTFEQERVKAIIKDSLGKSTIRQRFNGIHVDARHGANTAIRDQKTAQVLLIGSTRYDSSFSPQRSLNQSTSSLPANHTNQDEKFDEDSCMSFETDLTPGNSDAEDEILDEELSQKLSEIDFGPERPSSVASLPLQQQEKFEYAKRTRSFYNAQLAIPVLATPSNENVHPENTSNNYFQTRIQTKKQEDKRMVLSDRLNKPLPIISTDSSPEPSIQSDSSFKESLAREHWK</sequence>
<feature type="compositionally biased region" description="Basic and acidic residues" evidence="2">
    <location>
        <begin position="488"/>
        <end position="502"/>
    </location>
</feature>
<keyword evidence="5" id="KW-1185">Reference proteome</keyword>
<dbReference type="AlphaFoldDB" id="A0A367IQJ4"/>
<dbReference type="SUPFAM" id="SSF48366">
    <property type="entry name" value="Ras GEF"/>
    <property type="match status" value="1"/>
</dbReference>
<dbReference type="SMART" id="SM00229">
    <property type="entry name" value="RasGEFN"/>
    <property type="match status" value="1"/>
</dbReference>
<feature type="region of interest" description="Disordered" evidence="2">
    <location>
        <begin position="362"/>
        <end position="389"/>
    </location>
</feature>
<protein>
    <submittedName>
        <fullName evidence="4">Guanine nucleotide exchange factor lte1</fullName>
    </submittedName>
</protein>
<dbReference type="Gene3D" id="1.20.870.10">
    <property type="entry name" value="Son of sevenless (SoS) protein Chain: S domain 1"/>
    <property type="match status" value="1"/>
</dbReference>
<feature type="compositionally biased region" description="Low complexity" evidence="2">
    <location>
        <begin position="511"/>
        <end position="522"/>
    </location>
</feature>
<accession>A0A367IQJ4</accession>
<dbReference type="InterPro" id="IPR023578">
    <property type="entry name" value="Ras_GEF_dom_sf"/>
</dbReference>
<feature type="domain" description="N-terminal Ras-GEF" evidence="3">
    <location>
        <begin position="160"/>
        <end position="287"/>
    </location>
</feature>
<feature type="compositionally biased region" description="Basic and acidic residues" evidence="2">
    <location>
        <begin position="523"/>
        <end position="534"/>
    </location>
</feature>
<proteinExistence type="predicted"/>
<dbReference type="STRING" id="4846.A0A367IQJ4"/>
<dbReference type="Pfam" id="PF00618">
    <property type="entry name" value="RasGEF_N"/>
    <property type="match status" value="1"/>
</dbReference>
<dbReference type="InterPro" id="IPR000651">
    <property type="entry name" value="Ras-like_Gua-exchang_fac_N"/>
</dbReference>
<feature type="compositionally biased region" description="Polar residues" evidence="2">
    <location>
        <begin position="362"/>
        <end position="382"/>
    </location>
</feature>
<dbReference type="EMBL" id="PJQM01006293">
    <property type="protein sequence ID" value="RCH79916.1"/>
    <property type="molecule type" value="Genomic_DNA"/>
</dbReference>
<dbReference type="Proteomes" id="UP000253551">
    <property type="component" value="Unassembled WGS sequence"/>
</dbReference>
<dbReference type="CDD" id="cd06224">
    <property type="entry name" value="REM"/>
    <property type="match status" value="1"/>
</dbReference>
<name>A0A367IQJ4_RHIST</name>
<dbReference type="OrthoDB" id="10254377at2759"/>
<dbReference type="GO" id="GO:0005085">
    <property type="term" value="F:guanyl-nucleotide exchange factor activity"/>
    <property type="evidence" value="ECO:0007669"/>
    <property type="project" value="UniProtKB-KW"/>
</dbReference>
<keyword evidence="1" id="KW-0344">Guanine-nucleotide releasing factor</keyword>
<organism evidence="4 5">
    <name type="scientific">Rhizopus stolonifer</name>
    <name type="common">Rhizopus nigricans</name>
    <dbReference type="NCBI Taxonomy" id="4846"/>
    <lineage>
        <taxon>Eukaryota</taxon>
        <taxon>Fungi</taxon>
        <taxon>Fungi incertae sedis</taxon>
        <taxon>Mucoromycota</taxon>
        <taxon>Mucoromycotina</taxon>
        <taxon>Mucoromycetes</taxon>
        <taxon>Mucorales</taxon>
        <taxon>Mucorineae</taxon>
        <taxon>Rhizopodaceae</taxon>
        <taxon>Rhizopus</taxon>
    </lineage>
</organism>
<feature type="non-terminal residue" evidence="4">
    <location>
        <position position="534"/>
    </location>
</feature>
<feature type="region of interest" description="Disordered" evidence="2">
    <location>
        <begin position="488"/>
        <end position="534"/>
    </location>
</feature>
<comment type="caution">
    <text evidence="4">The sequence shown here is derived from an EMBL/GenBank/DDBJ whole genome shotgun (WGS) entry which is preliminary data.</text>
</comment>
<evidence type="ECO:0000259" key="3">
    <source>
        <dbReference type="PROSITE" id="PS50212"/>
    </source>
</evidence>
<dbReference type="PROSITE" id="PS50212">
    <property type="entry name" value="RASGEF_NTER"/>
    <property type="match status" value="1"/>
</dbReference>
<evidence type="ECO:0000313" key="5">
    <source>
        <dbReference type="Proteomes" id="UP000253551"/>
    </source>
</evidence>
<gene>
    <name evidence="4" type="primary">LTE1_1</name>
    <name evidence="4" type="ORF">CU098_001229</name>
</gene>